<evidence type="ECO:0000313" key="1">
    <source>
        <dbReference type="EMBL" id="KKL64673.1"/>
    </source>
</evidence>
<protein>
    <recommendedName>
        <fullName evidence="2">HTH luxR-type domain-containing protein</fullName>
    </recommendedName>
</protein>
<gene>
    <name evidence="1" type="ORF">LCGC14_2162600</name>
</gene>
<name>A0A0F9DS77_9ZZZZ</name>
<dbReference type="EMBL" id="LAZR01027771">
    <property type="protein sequence ID" value="KKL64673.1"/>
    <property type="molecule type" value="Genomic_DNA"/>
</dbReference>
<reference evidence="1" key="1">
    <citation type="journal article" date="2015" name="Nature">
        <title>Complex archaea that bridge the gap between prokaryotes and eukaryotes.</title>
        <authorList>
            <person name="Spang A."/>
            <person name="Saw J.H."/>
            <person name="Jorgensen S.L."/>
            <person name="Zaremba-Niedzwiedzka K."/>
            <person name="Martijn J."/>
            <person name="Lind A.E."/>
            <person name="van Eijk R."/>
            <person name="Schleper C."/>
            <person name="Guy L."/>
            <person name="Ettema T.J."/>
        </authorList>
    </citation>
    <scope>NUCLEOTIDE SEQUENCE</scope>
</reference>
<evidence type="ECO:0008006" key="2">
    <source>
        <dbReference type="Google" id="ProtNLM"/>
    </source>
</evidence>
<comment type="caution">
    <text evidence="1">The sequence shown here is derived from an EMBL/GenBank/DDBJ whole genome shotgun (WGS) entry which is preliminary data.</text>
</comment>
<dbReference type="AlphaFoldDB" id="A0A0F9DS77"/>
<sequence>MVAIQQLSARHHKIVELCLRGWIPKDIAEHLDMSQQQVSIVINSSSFQYQLAERRSKLNDRVDQDIVEQTQKVDDAIAEHTMSAVSRLGLIATAGKDSDAIRACDSILDRGGHARVQKTESKSVSVTIDASDAKLIAETMEMDK</sequence>
<organism evidence="1">
    <name type="scientific">marine sediment metagenome</name>
    <dbReference type="NCBI Taxonomy" id="412755"/>
    <lineage>
        <taxon>unclassified sequences</taxon>
        <taxon>metagenomes</taxon>
        <taxon>ecological metagenomes</taxon>
    </lineage>
</organism>
<accession>A0A0F9DS77</accession>
<proteinExistence type="predicted"/>